<sequence>MTGTYEHLIVRHMGDTSADLVNEGAVATGEPRPSHIGDAFALMRSEDVPEAKLHMTYSWILPTEEGSHWVNEHEHDYDEVLVFLGSDPENPHDLGGEAYLWIEGEKYTINTSGAVYIPAGTRHCPLDWGTITKPIRFNAISLSGDGNYNSDENVPQPA</sequence>
<dbReference type="InterPro" id="IPR011051">
    <property type="entry name" value="RmlC_Cupin_sf"/>
</dbReference>
<evidence type="ECO:0008006" key="3">
    <source>
        <dbReference type="Google" id="ProtNLM"/>
    </source>
</evidence>
<name>A0A4P6EFK9_9MICO</name>
<dbReference type="AlphaFoldDB" id="A0A4P6EFK9"/>
<evidence type="ECO:0000313" key="1">
    <source>
        <dbReference type="EMBL" id="QAY58897.1"/>
    </source>
</evidence>
<dbReference type="OrthoDB" id="3034782at2"/>
<dbReference type="Gene3D" id="2.60.120.10">
    <property type="entry name" value="Jelly Rolls"/>
    <property type="match status" value="1"/>
</dbReference>
<dbReference type="InterPro" id="IPR014710">
    <property type="entry name" value="RmlC-like_jellyroll"/>
</dbReference>
<keyword evidence="2" id="KW-1185">Reference proteome</keyword>
<dbReference type="KEGG" id="mprt:ET475_02055"/>
<dbReference type="SUPFAM" id="SSF51182">
    <property type="entry name" value="RmlC-like cupins"/>
    <property type="match status" value="1"/>
</dbReference>
<proteinExistence type="predicted"/>
<dbReference type="EMBL" id="CP035494">
    <property type="protein sequence ID" value="QAY58897.1"/>
    <property type="molecule type" value="Genomic_DNA"/>
</dbReference>
<evidence type="ECO:0000313" key="2">
    <source>
        <dbReference type="Proteomes" id="UP000293995"/>
    </source>
</evidence>
<accession>A0A4P6EFK9</accession>
<dbReference type="Proteomes" id="UP000293995">
    <property type="component" value="Chromosome"/>
</dbReference>
<dbReference type="RefSeq" id="WP_129385548.1">
    <property type="nucleotide sequence ID" value="NZ_CP035494.1"/>
</dbReference>
<reference evidence="1 2" key="1">
    <citation type="submission" date="2019-01" db="EMBL/GenBank/DDBJ databases">
        <title>Genome sequencing of strain DFW100M-13.</title>
        <authorList>
            <person name="Heo J."/>
            <person name="Kim S.-J."/>
            <person name="Kim J.-S."/>
            <person name="Hong S.-B."/>
            <person name="Kwon S.-W."/>
        </authorList>
    </citation>
    <scope>NUCLEOTIDE SEQUENCE [LARGE SCALE GENOMIC DNA]</scope>
    <source>
        <strain evidence="1 2">DFW100M-13</strain>
    </source>
</reference>
<gene>
    <name evidence="1" type="ORF">ET475_02055</name>
</gene>
<organism evidence="1 2">
    <name type="scientific">Microbacterium protaetiae</name>
    <dbReference type="NCBI Taxonomy" id="2509458"/>
    <lineage>
        <taxon>Bacteria</taxon>
        <taxon>Bacillati</taxon>
        <taxon>Actinomycetota</taxon>
        <taxon>Actinomycetes</taxon>
        <taxon>Micrococcales</taxon>
        <taxon>Microbacteriaceae</taxon>
        <taxon>Microbacterium</taxon>
    </lineage>
</organism>
<protein>
    <recommendedName>
        <fullName evidence="3">Cupin domain-containing protein</fullName>
    </recommendedName>
</protein>